<evidence type="ECO:0000256" key="7">
    <source>
        <dbReference type="ARBA" id="ARBA00022825"/>
    </source>
</evidence>
<keyword evidence="15" id="KW-1185">Reference proteome</keyword>
<keyword evidence="8 12" id="KW-1133">Transmembrane helix</keyword>
<feature type="region of interest" description="Disordered" evidence="11">
    <location>
        <begin position="277"/>
        <end position="325"/>
    </location>
</feature>
<dbReference type="InterPro" id="IPR050131">
    <property type="entry name" value="Peptidase_S8_subtilisin-like"/>
</dbReference>
<keyword evidence="7 10" id="KW-0720">Serine protease</keyword>
<evidence type="ECO:0000256" key="9">
    <source>
        <dbReference type="ARBA" id="ARBA00023136"/>
    </source>
</evidence>
<proteinExistence type="inferred from homology"/>
<evidence type="ECO:0000259" key="13">
    <source>
        <dbReference type="Pfam" id="PF00082"/>
    </source>
</evidence>
<evidence type="ECO:0000256" key="2">
    <source>
        <dbReference type="ARBA" id="ARBA00011073"/>
    </source>
</evidence>
<dbReference type="PRINTS" id="PR00723">
    <property type="entry name" value="SUBTILISIN"/>
</dbReference>
<name>A0A931BEQ9_9ACTN</name>
<dbReference type="SUPFAM" id="SSF52743">
    <property type="entry name" value="Subtilisin-like"/>
    <property type="match status" value="1"/>
</dbReference>
<keyword evidence="3" id="KW-1003">Cell membrane</keyword>
<evidence type="ECO:0000256" key="3">
    <source>
        <dbReference type="ARBA" id="ARBA00022475"/>
    </source>
</evidence>
<dbReference type="PROSITE" id="PS00136">
    <property type="entry name" value="SUBTILASE_ASP"/>
    <property type="match status" value="1"/>
</dbReference>
<evidence type="ECO:0000256" key="6">
    <source>
        <dbReference type="ARBA" id="ARBA00022801"/>
    </source>
</evidence>
<keyword evidence="6 10" id="KW-0378">Hydrolase</keyword>
<dbReference type="PANTHER" id="PTHR43806">
    <property type="entry name" value="PEPTIDASE S8"/>
    <property type="match status" value="1"/>
</dbReference>
<dbReference type="PROSITE" id="PS51892">
    <property type="entry name" value="SUBTILASE"/>
    <property type="match status" value="1"/>
</dbReference>
<protein>
    <submittedName>
        <fullName evidence="14">Type VII secretion-associated serine protease mycosin</fullName>
    </submittedName>
</protein>
<evidence type="ECO:0000256" key="12">
    <source>
        <dbReference type="SAM" id="Phobius"/>
    </source>
</evidence>
<keyword evidence="5 12" id="KW-0812">Transmembrane</keyword>
<feature type="region of interest" description="Disordered" evidence="11">
    <location>
        <begin position="354"/>
        <end position="423"/>
    </location>
</feature>
<gene>
    <name evidence="14" type="primary">mycP</name>
    <name evidence="14" type="ORF">I2501_38575</name>
</gene>
<feature type="transmembrane region" description="Helical" evidence="12">
    <location>
        <begin position="329"/>
        <end position="350"/>
    </location>
</feature>
<feature type="compositionally biased region" description="Low complexity" evidence="11">
    <location>
        <begin position="400"/>
        <end position="423"/>
    </location>
</feature>
<comment type="caution">
    <text evidence="14">The sequence shown here is derived from an EMBL/GenBank/DDBJ whole genome shotgun (WGS) entry which is preliminary data.</text>
</comment>
<dbReference type="NCBIfam" id="TIGR03921">
    <property type="entry name" value="T7SS_mycosin"/>
    <property type="match status" value="1"/>
</dbReference>
<dbReference type="GO" id="GO:0005886">
    <property type="term" value="C:plasma membrane"/>
    <property type="evidence" value="ECO:0007669"/>
    <property type="project" value="UniProtKB-SubCell"/>
</dbReference>
<dbReference type="EMBL" id="JADPRT010000031">
    <property type="protein sequence ID" value="MBF9073932.1"/>
    <property type="molecule type" value="Genomic_DNA"/>
</dbReference>
<keyword evidence="4 10" id="KW-0645">Protease</keyword>
<dbReference type="Gene3D" id="3.40.50.200">
    <property type="entry name" value="Peptidase S8/S53 domain"/>
    <property type="match status" value="1"/>
</dbReference>
<evidence type="ECO:0000256" key="11">
    <source>
        <dbReference type="SAM" id="MobiDB-lite"/>
    </source>
</evidence>
<feature type="compositionally biased region" description="Low complexity" evidence="11">
    <location>
        <begin position="381"/>
        <end position="393"/>
    </location>
</feature>
<feature type="active site" description="Charge relay system" evidence="10">
    <location>
        <position position="222"/>
    </location>
</feature>
<dbReference type="InterPro" id="IPR036852">
    <property type="entry name" value="Peptidase_S8/S53_dom_sf"/>
</dbReference>
<evidence type="ECO:0000313" key="15">
    <source>
        <dbReference type="Proteomes" id="UP000657385"/>
    </source>
</evidence>
<feature type="compositionally biased region" description="Low complexity" evidence="11">
    <location>
        <begin position="292"/>
        <end position="321"/>
    </location>
</feature>
<evidence type="ECO:0000256" key="5">
    <source>
        <dbReference type="ARBA" id="ARBA00022692"/>
    </source>
</evidence>
<feature type="domain" description="Peptidase S8/S53" evidence="13">
    <location>
        <begin position="12"/>
        <end position="268"/>
    </location>
</feature>
<evidence type="ECO:0000256" key="10">
    <source>
        <dbReference type="PROSITE-ProRule" id="PRU01240"/>
    </source>
</evidence>
<dbReference type="GO" id="GO:0006508">
    <property type="term" value="P:proteolysis"/>
    <property type="evidence" value="ECO:0007669"/>
    <property type="project" value="UniProtKB-KW"/>
</dbReference>
<reference evidence="14" key="1">
    <citation type="submission" date="2020-11" db="EMBL/GenBank/DDBJ databases">
        <title>Isolation and identification of active actinomycetes.</title>
        <authorList>
            <person name="Yu B."/>
        </authorList>
    </citation>
    <scope>NUCLEOTIDE SEQUENCE</scope>
    <source>
        <strain evidence="14">NEAU-YB345</strain>
    </source>
</reference>
<feature type="compositionally biased region" description="Gly residues" evidence="11">
    <location>
        <begin position="370"/>
        <end position="380"/>
    </location>
</feature>
<organism evidence="14 15">
    <name type="scientific">Streptacidiphilus fuscans</name>
    <dbReference type="NCBI Taxonomy" id="2789292"/>
    <lineage>
        <taxon>Bacteria</taxon>
        <taxon>Bacillati</taxon>
        <taxon>Actinomycetota</taxon>
        <taxon>Actinomycetes</taxon>
        <taxon>Kitasatosporales</taxon>
        <taxon>Streptomycetaceae</taxon>
        <taxon>Streptacidiphilus</taxon>
    </lineage>
</organism>
<evidence type="ECO:0000256" key="4">
    <source>
        <dbReference type="ARBA" id="ARBA00022670"/>
    </source>
</evidence>
<accession>A0A931BEQ9</accession>
<keyword evidence="9 12" id="KW-0472">Membrane</keyword>
<dbReference type="GO" id="GO:0004252">
    <property type="term" value="F:serine-type endopeptidase activity"/>
    <property type="evidence" value="ECO:0007669"/>
    <property type="project" value="UniProtKB-UniRule"/>
</dbReference>
<feature type="active site" description="Charge relay system" evidence="10">
    <location>
        <position position="57"/>
    </location>
</feature>
<dbReference type="PANTHER" id="PTHR43806:SF11">
    <property type="entry name" value="CEREVISIN-RELATED"/>
    <property type="match status" value="1"/>
</dbReference>
<dbReference type="Proteomes" id="UP000657385">
    <property type="component" value="Unassembled WGS sequence"/>
</dbReference>
<comment type="subcellular location">
    <subcellularLocation>
        <location evidence="1">Cell membrane</location>
        <topology evidence="1">Single-pass membrane protein</topology>
    </subcellularLocation>
</comment>
<comment type="similarity">
    <text evidence="2 10">Belongs to the peptidase S8 family.</text>
</comment>
<dbReference type="InterPro" id="IPR023834">
    <property type="entry name" value="T7SS_pept_S8A_mycosin"/>
</dbReference>
<evidence type="ECO:0000256" key="1">
    <source>
        <dbReference type="ARBA" id="ARBA00004162"/>
    </source>
</evidence>
<dbReference type="Pfam" id="PF00082">
    <property type="entry name" value="Peptidase_S8"/>
    <property type="match status" value="1"/>
</dbReference>
<dbReference type="InterPro" id="IPR000209">
    <property type="entry name" value="Peptidase_S8/S53_dom"/>
</dbReference>
<sequence length="423" mass="41928">MQATTMWQKTTGSGITVALIDSGVQADLPDLVGQVLPGKNFSALPGGADTDVDKDGHGSQMASLIAGTAKNGGGQGAQGLAPGVKILPLRVVGQGDNEAAFTASYSSQLAAAINYAADSNAQVINLSQGQPVDAPAVKAAVAYAESKGKLVVAAVGNDGATGNPVNYPAAYPGVLGVASINEQAQVTQDSEYGPQVAITAPGSNMYDACPGPTGYCESSGTSDATAIVSASAALVWSLHPTWTANQVMRVLINTADGNGKWDPHFGWGVVRPRVALTNPGDPGPADVNPLIPASASTPPSAKPSAPASAKPSSSPVSSSGSSSGGSNTGLYIGIGVAVVVLGGGGAAFALMRRGKKDDRNGPPPPPPGAGPGAGPVGYGGYQPQAQAQPQGPVGYPPQGAPDAQAPNAPYGNLPNPYGNNPRQ</sequence>
<evidence type="ECO:0000256" key="8">
    <source>
        <dbReference type="ARBA" id="ARBA00022989"/>
    </source>
</evidence>
<feature type="active site" description="Charge relay system" evidence="10">
    <location>
        <position position="21"/>
    </location>
</feature>
<dbReference type="AlphaFoldDB" id="A0A931BEQ9"/>
<evidence type="ECO:0000313" key="14">
    <source>
        <dbReference type="EMBL" id="MBF9073932.1"/>
    </source>
</evidence>
<dbReference type="RefSeq" id="WP_196198750.1">
    <property type="nucleotide sequence ID" value="NZ_JADPRT010000031.1"/>
</dbReference>
<dbReference type="InterPro" id="IPR015500">
    <property type="entry name" value="Peptidase_S8_subtilisin-rel"/>
</dbReference>
<dbReference type="InterPro" id="IPR023827">
    <property type="entry name" value="Peptidase_S8_Asp-AS"/>
</dbReference>